<gene>
    <name evidence="4" type="ORF">AVW11_15815</name>
</gene>
<keyword evidence="5" id="KW-1185">Reference proteome</keyword>
<keyword evidence="2" id="KW-0812">Transmembrane</keyword>
<keyword evidence="2" id="KW-1133">Transmembrane helix</keyword>
<accession>A0ABX3G2D6</accession>
<reference evidence="4 5" key="1">
    <citation type="submission" date="2016-01" db="EMBL/GenBank/DDBJ databases">
        <title>Streptomyces amritsarensis strain MTCC 11845 genome sequencing and assembly.</title>
        <authorList>
            <person name="Sharma D."/>
            <person name="Nair G.R."/>
            <person name="Kaur G."/>
            <person name="Manhas R.K."/>
            <person name="Mayilraj S."/>
        </authorList>
    </citation>
    <scope>NUCLEOTIDE SEQUENCE [LARGE SCALE GENOMIC DNA]</scope>
    <source>
        <strain evidence="4 5">MTCC 11845</strain>
    </source>
</reference>
<dbReference type="InterPro" id="IPR000045">
    <property type="entry name" value="Prepilin_IV_endopep_pep"/>
</dbReference>
<dbReference type="EMBL" id="MQUR01000032">
    <property type="protein sequence ID" value="OLZ66070.1"/>
    <property type="molecule type" value="Genomic_DNA"/>
</dbReference>
<evidence type="ECO:0000256" key="1">
    <source>
        <dbReference type="ARBA" id="ARBA00005801"/>
    </source>
</evidence>
<dbReference type="Proteomes" id="UP000187151">
    <property type="component" value="Unassembled WGS sequence"/>
</dbReference>
<dbReference type="Gene3D" id="1.20.120.1220">
    <property type="match status" value="1"/>
</dbReference>
<evidence type="ECO:0000259" key="3">
    <source>
        <dbReference type="Pfam" id="PF01478"/>
    </source>
</evidence>
<keyword evidence="2" id="KW-0472">Membrane</keyword>
<feature type="transmembrane region" description="Helical" evidence="2">
    <location>
        <begin position="253"/>
        <end position="273"/>
    </location>
</feature>
<dbReference type="RefSeq" id="WP_076044306.1">
    <property type="nucleotide sequence ID" value="NZ_MQUR01000032.1"/>
</dbReference>
<evidence type="ECO:0000313" key="4">
    <source>
        <dbReference type="EMBL" id="OLZ66070.1"/>
    </source>
</evidence>
<evidence type="ECO:0000313" key="5">
    <source>
        <dbReference type="Proteomes" id="UP000187151"/>
    </source>
</evidence>
<dbReference type="InterPro" id="IPR050882">
    <property type="entry name" value="Prepilin_peptidase/N-MTase"/>
</dbReference>
<dbReference type="PANTHER" id="PTHR30487">
    <property type="entry name" value="TYPE 4 PREPILIN-LIKE PROTEINS LEADER PEPTIDE-PROCESSING ENZYME"/>
    <property type="match status" value="1"/>
</dbReference>
<comment type="similarity">
    <text evidence="1">Belongs to the peptidase A24 family.</text>
</comment>
<name>A0ABX3G2D6_9ACTN</name>
<dbReference type="PANTHER" id="PTHR30487:SF0">
    <property type="entry name" value="PREPILIN LEADER PEPTIDASE_N-METHYLTRANSFERASE-RELATED"/>
    <property type="match status" value="1"/>
</dbReference>
<evidence type="ECO:0000256" key="2">
    <source>
        <dbReference type="SAM" id="Phobius"/>
    </source>
</evidence>
<dbReference type="Pfam" id="PF01478">
    <property type="entry name" value="Peptidase_A24"/>
    <property type="match status" value="1"/>
</dbReference>
<feature type="transmembrane region" description="Helical" evidence="2">
    <location>
        <begin position="150"/>
        <end position="169"/>
    </location>
</feature>
<feature type="transmembrane region" description="Helical" evidence="2">
    <location>
        <begin position="125"/>
        <end position="144"/>
    </location>
</feature>
<sequence length="275" mass="27314">MGVVVIVLAAGYGAAAGLLLPRAAYRLSVAPGTPWRHSCPQGHRLRGWLGPARCRPPRPEPAPPGPGYAYGPGYAHGPEPAVPGPGPAAPGPVHAYGPRALLPAALTGAVCALIAAAVGVRPEAAAYAALAPLLVLLALVDRAVHRLPDVLTLPLAAGAAALLGIAALLPGSAGSWRLALLGGGALGAAYLVLHLINPAGMGLGDVKLALSLGVALGWYGWGVWASGAFLGLLYGALYGLTLLLRGSATRDQGFAFGPFMAVGALTGVLLGGFGA</sequence>
<feature type="transmembrane region" description="Helical" evidence="2">
    <location>
        <begin position="216"/>
        <end position="241"/>
    </location>
</feature>
<feature type="transmembrane region" description="Helical" evidence="2">
    <location>
        <begin position="176"/>
        <end position="196"/>
    </location>
</feature>
<organism evidence="4 5">
    <name type="scientific">Streptomyces amritsarensis</name>
    <dbReference type="NCBI Taxonomy" id="681158"/>
    <lineage>
        <taxon>Bacteria</taxon>
        <taxon>Bacillati</taxon>
        <taxon>Actinomycetota</taxon>
        <taxon>Actinomycetes</taxon>
        <taxon>Kitasatosporales</taxon>
        <taxon>Streptomycetaceae</taxon>
        <taxon>Streptomyces</taxon>
    </lineage>
</organism>
<feature type="transmembrane region" description="Helical" evidence="2">
    <location>
        <begin position="100"/>
        <end position="118"/>
    </location>
</feature>
<comment type="caution">
    <text evidence="4">The sequence shown here is derived from an EMBL/GenBank/DDBJ whole genome shotgun (WGS) entry which is preliminary data.</text>
</comment>
<protein>
    <submittedName>
        <fullName evidence="4">Prepilin peptidase</fullName>
    </submittedName>
</protein>
<proteinExistence type="inferred from homology"/>
<feature type="domain" description="Prepilin type IV endopeptidase peptidase" evidence="3">
    <location>
        <begin position="129"/>
        <end position="240"/>
    </location>
</feature>